<keyword evidence="2" id="KW-1185">Reference proteome</keyword>
<name>A0A2A5T144_9GAMM</name>
<protein>
    <submittedName>
        <fullName evidence="1">Uncharacterized protein</fullName>
    </submittedName>
</protein>
<organism evidence="1 2">
    <name type="scientific">Candidatus Enterovibrio escicola</name>
    <dbReference type="NCBI Taxonomy" id="1927127"/>
    <lineage>
        <taxon>Bacteria</taxon>
        <taxon>Pseudomonadati</taxon>
        <taxon>Pseudomonadota</taxon>
        <taxon>Gammaproteobacteria</taxon>
        <taxon>Vibrionales</taxon>
        <taxon>Vibrionaceae</taxon>
        <taxon>Enterovibrio</taxon>
    </lineage>
</organism>
<dbReference type="EMBL" id="NBYY01000028">
    <property type="protein sequence ID" value="PCS21885.1"/>
    <property type="molecule type" value="Genomic_DNA"/>
</dbReference>
<accession>A0A2A5T144</accession>
<evidence type="ECO:0000313" key="2">
    <source>
        <dbReference type="Proteomes" id="UP000219020"/>
    </source>
</evidence>
<dbReference type="AlphaFoldDB" id="A0A2A5T144"/>
<proteinExistence type="predicted"/>
<evidence type="ECO:0000313" key="1">
    <source>
        <dbReference type="EMBL" id="PCS21885.1"/>
    </source>
</evidence>
<dbReference type="Proteomes" id="UP000219020">
    <property type="component" value="Unassembled WGS sequence"/>
</dbReference>
<reference evidence="2" key="1">
    <citation type="submission" date="2017-04" db="EMBL/GenBank/DDBJ databases">
        <title>Genome evolution of the luminous symbionts of deep sea anglerfish.</title>
        <authorList>
            <person name="Hendry T.A."/>
        </authorList>
    </citation>
    <scope>NUCLEOTIDE SEQUENCE [LARGE SCALE GENOMIC DNA]</scope>
</reference>
<gene>
    <name evidence="1" type="ORF">BTN49_2350</name>
</gene>
<sequence>MEGGIHNINKRFHPCIRLLIRYVSNAAEFIAFIHQGK</sequence>
<comment type="caution">
    <text evidence="1">The sequence shown here is derived from an EMBL/GenBank/DDBJ whole genome shotgun (WGS) entry which is preliminary data.</text>
</comment>